<accession>A0A4Y7PX25</accession>
<gene>
    <name evidence="2" type="ORF">BD410DRAFT_899918</name>
</gene>
<dbReference type="EMBL" id="ML170192">
    <property type="protein sequence ID" value="TDL19953.1"/>
    <property type="molecule type" value="Genomic_DNA"/>
</dbReference>
<dbReference type="VEuPathDB" id="FungiDB:BD410DRAFT_899918"/>
<dbReference type="AlphaFoldDB" id="A0A4Y7PX25"/>
<dbReference type="OrthoDB" id="2354757at2759"/>
<keyword evidence="1" id="KW-0472">Membrane</keyword>
<keyword evidence="1" id="KW-0812">Transmembrane</keyword>
<proteinExistence type="predicted"/>
<feature type="transmembrane region" description="Helical" evidence="1">
    <location>
        <begin position="81"/>
        <end position="104"/>
    </location>
</feature>
<keyword evidence="1" id="KW-1133">Transmembrane helix</keyword>
<name>A0A4Y7PX25_9AGAM</name>
<organism evidence="2 3">
    <name type="scientific">Rickenella mellea</name>
    <dbReference type="NCBI Taxonomy" id="50990"/>
    <lineage>
        <taxon>Eukaryota</taxon>
        <taxon>Fungi</taxon>
        <taxon>Dikarya</taxon>
        <taxon>Basidiomycota</taxon>
        <taxon>Agaricomycotina</taxon>
        <taxon>Agaricomycetes</taxon>
        <taxon>Hymenochaetales</taxon>
        <taxon>Rickenellaceae</taxon>
        <taxon>Rickenella</taxon>
    </lineage>
</organism>
<evidence type="ECO:0000313" key="2">
    <source>
        <dbReference type="EMBL" id="TDL19953.1"/>
    </source>
</evidence>
<evidence type="ECO:0000256" key="1">
    <source>
        <dbReference type="SAM" id="Phobius"/>
    </source>
</evidence>
<sequence length="141" mass="15369">MLSSPGDPEAGQEIRHRLVDERTAKDTSDVSVSSPTWEKIFFLKVGNVHYGVFGHSGTGTLIGYTFEGIKNNLIGPLTKALILYPIAAGLSSLAVLFWNCGAFYDDSYMGLMYIAAFLAYLISVVMMGIERVIFSTAMDSV</sequence>
<keyword evidence="3" id="KW-1185">Reference proteome</keyword>
<dbReference type="STRING" id="50990.A0A4Y7PX25"/>
<feature type="transmembrane region" description="Helical" evidence="1">
    <location>
        <begin position="110"/>
        <end position="129"/>
    </location>
</feature>
<protein>
    <submittedName>
        <fullName evidence="2">Uncharacterized protein</fullName>
    </submittedName>
</protein>
<dbReference type="Proteomes" id="UP000294933">
    <property type="component" value="Unassembled WGS sequence"/>
</dbReference>
<evidence type="ECO:0000313" key="3">
    <source>
        <dbReference type="Proteomes" id="UP000294933"/>
    </source>
</evidence>
<reference evidence="2 3" key="1">
    <citation type="submission" date="2018-06" db="EMBL/GenBank/DDBJ databases">
        <title>A transcriptomic atlas of mushroom development highlights an independent origin of complex multicellularity.</title>
        <authorList>
            <consortium name="DOE Joint Genome Institute"/>
            <person name="Krizsan K."/>
            <person name="Almasi E."/>
            <person name="Merenyi Z."/>
            <person name="Sahu N."/>
            <person name="Viragh M."/>
            <person name="Koszo T."/>
            <person name="Mondo S."/>
            <person name="Kiss B."/>
            <person name="Balint B."/>
            <person name="Kues U."/>
            <person name="Barry K."/>
            <person name="Hegedus J.C."/>
            <person name="Henrissat B."/>
            <person name="Johnson J."/>
            <person name="Lipzen A."/>
            <person name="Ohm R."/>
            <person name="Nagy I."/>
            <person name="Pangilinan J."/>
            <person name="Yan J."/>
            <person name="Xiong Y."/>
            <person name="Grigoriev I.V."/>
            <person name="Hibbett D.S."/>
            <person name="Nagy L.G."/>
        </authorList>
    </citation>
    <scope>NUCLEOTIDE SEQUENCE [LARGE SCALE GENOMIC DNA]</scope>
    <source>
        <strain evidence="2 3">SZMC22713</strain>
    </source>
</reference>